<accession>A0A1E8FD56</accession>
<dbReference type="CDD" id="cd03809">
    <property type="entry name" value="GT4_MtfB-like"/>
    <property type="match status" value="1"/>
</dbReference>
<evidence type="ECO:0000259" key="2">
    <source>
        <dbReference type="Pfam" id="PF00534"/>
    </source>
</evidence>
<comment type="caution">
    <text evidence="4">The sequence shown here is derived from an EMBL/GenBank/DDBJ whole genome shotgun (WGS) entry which is preliminary data.</text>
</comment>
<dbReference type="Pfam" id="PF00534">
    <property type="entry name" value="Glycos_transf_1"/>
    <property type="match status" value="1"/>
</dbReference>
<feature type="domain" description="Glycosyl transferase family 1" evidence="2">
    <location>
        <begin position="157"/>
        <end position="314"/>
    </location>
</feature>
<organism evidence="4 5">
    <name type="scientific">Alteromonas lipolytica</name>
    <dbReference type="NCBI Taxonomy" id="1856405"/>
    <lineage>
        <taxon>Bacteria</taxon>
        <taxon>Pseudomonadati</taxon>
        <taxon>Pseudomonadota</taxon>
        <taxon>Gammaproteobacteria</taxon>
        <taxon>Alteromonadales</taxon>
        <taxon>Alteromonadaceae</taxon>
        <taxon>Alteromonas/Salinimonas group</taxon>
        <taxon>Alteromonas</taxon>
    </lineage>
</organism>
<dbReference type="EMBL" id="MJIC01000014">
    <property type="protein sequence ID" value="OFI33862.1"/>
    <property type="molecule type" value="Genomic_DNA"/>
</dbReference>
<reference evidence="4 5" key="1">
    <citation type="submission" date="2016-09" db="EMBL/GenBank/DDBJ databases">
        <title>Alteromonas lipolytica, a new species isolated from sea water.</title>
        <authorList>
            <person name="Wu Y.-H."/>
            <person name="Cheng H."/>
            <person name="Xu X.-W."/>
        </authorList>
    </citation>
    <scope>NUCLEOTIDE SEQUENCE [LARGE SCALE GENOMIC DNA]</scope>
    <source>
        <strain evidence="4 5">JW12</strain>
    </source>
</reference>
<dbReference type="GO" id="GO:0016757">
    <property type="term" value="F:glycosyltransferase activity"/>
    <property type="evidence" value="ECO:0007669"/>
    <property type="project" value="InterPro"/>
</dbReference>
<evidence type="ECO:0000259" key="3">
    <source>
        <dbReference type="Pfam" id="PF13439"/>
    </source>
</evidence>
<proteinExistence type="predicted"/>
<dbReference type="PANTHER" id="PTHR46401">
    <property type="entry name" value="GLYCOSYLTRANSFERASE WBBK-RELATED"/>
    <property type="match status" value="1"/>
</dbReference>
<dbReference type="STRING" id="1856405.BFC17_20045"/>
<protein>
    <recommendedName>
        <fullName evidence="6">Glycosyl transferase family 1</fullName>
    </recommendedName>
</protein>
<sequence length="336" mass="38328">MIAVDGKFKLQKVTGVQRYALEILNVWEKNNYNYQLLTPSIKPIGLWEQSLRTSHSNLLWCPTNSAPLINTRKIVTLHDCAVFYNPKWFSKKYRYWRRFVIPRIANSSLGIITVSEFSKKVICSALGIQQDFVKVIPNGINTKFFHKIDQNISQNIINKLQINSPYLLTVGSMDPRKNISTLLDAWGKFMKQSNKLYNLVVVGGNSKNFEATFNHNVENVIFTGYVNDQELKAIYQNAHSFIYPSLFEGFGLPVLEAMAFGLPVISSDSTALPEVGGDSVLYFNPNSIDEILNSIIEITSNTALHKQYSEYSKARVKNYSWDECGVETYRYLEGFL</sequence>
<evidence type="ECO:0000256" key="1">
    <source>
        <dbReference type="ARBA" id="ARBA00022679"/>
    </source>
</evidence>
<dbReference type="GO" id="GO:0009103">
    <property type="term" value="P:lipopolysaccharide biosynthetic process"/>
    <property type="evidence" value="ECO:0007669"/>
    <property type="project" value="TreeGrafter"/>
</dbReference>
<dbReference type="PANTHER" id="PTHR46401:SF2">
    <property type="entry name" value="GLYCOSYLTRANSFERASE WBBK-RELATED"/>
    <property type="match status" value="1"/>
</dbReference>
<dbReference type="RefSeq" id="WP_070176789.1">
    <property type="nucleotide sequence ID" value="NZ_BMJR01000003.1"/>
</dbReference>
<keyword evidence="1" id="KW-0808">Transferase</keyword>
<evidence type="ECO:0000313" key="4">
    <source>
        <dbReference type="EMBL" id="OFI33862.1"/>
    </source>
</evidence>
<dbReference type="Proteomes" id="UP000176037">
    <property type="component" value="Unassembled WGS sequence"/>
</dbReference>
<evidence type="ECO:0008006" key="6">
    <source>
        <dbReference type="Google" id="ProtNLM"/>
    </source>
</evidence>
<dbReference type="InterPro" id="IPR028098">
    <property type="entry name" value="Glyco_trans_4-like_N"/>
</dbReference>
<gene>
    <name evidence="4" type="ORF">BFC17_20045</name>
</gene>
<evidence type="ECO:0000313" key="5">
    <source>
        <dbReference type="Proteomes" id="UP000176037"/>
    </source>
</evidence>
<dbReference type="SUPFAM" id="SSF53756">
    <property type="entry name" value="UDP-Glycosyltransferase/glycogen phosphorylase"/>
    <property type="match status" value="1"/>
</dbReference>
<keyword evidence="5" id="KW-1185">Reference proteome</keyword>
<dbReference type="AlphaFoldDB" id="A0A1E8FD56"/>
<dbReference type="Gene3D" id="3.40.50.2000">
    <property type="entry name" value="Glycogen Phosphorylase B"/>
    <property type="match status" value="2"/>
</dbReference>
<dbReference type="OrthoDB" id="9801609at2"/>
<name>A0A1E8FD56_9ALTE</name>
<feature type="domain" description="Glycosyltransferase subfamily 4-like N-terminal" evidence="3">
    <location>
        <begin position="69"/>
        <end position="143"/>
    </location>
</feature>
<dbReference type="InterPro" id="IPR001296">
    <property type="entry name" value="Glyco_trans_1"/>
</dbReference>
<dbReference type="Pfam" id="PF13439">
    <property type="entry name" value="Glyco_transf_4"/>
    <property type="match status" value="1"/>
</dbReference>